<sequence>MYRICSTGTRNAQTGVQDTMVRQQACRGVMQSLTANPGFNGHRLHWKMTSFCKGRR</sequence>
<dbReference type="EMBL" id="LSBJ02000002">
    <property type="protein sequence ID" value="OAQ59545.1"/>
    <property type="molecule type" value="Genomic_DNA"/>
</dbReference>
<comment type="caution">
    <text evidence="1">The sequence shown here is derived from an EMBL/GenBank/DDBJ whole genome shotgun (WGS) entry which is preliminary data.</text>
</comment>
<accession>A0A179F265</accession>
<keyword evidence="2" id="KW-1185">Reference proteome</keyword>
<dbReference type="AlphaFoldDB" id="A0A179F265"/>
<proteinExistence type="predicted"/>
<dbReference type="RefSeq" id="XP_018137538.1">
    <property type="nucleotide sequence ID" value="XM_018294588.1"/>
</dbReference>
<organism evidence="1 2">
    <name type="scientific">Pochonia chlamydosporia 170</name>
    <dbReference type="NCBI Taxonomy" id="1380566"/>
    <lineage>
        <taxon>Eukaryota</taxon>
        <taxon>Fungi</taxon>
        <taxon>Dikarya</taxon>
        <taxon>Ascomycota</taxon>
        <taxon>Pezizomycotina</taxon>
        <taxon>Sordariomycetes</taxon>
        <taxon>Hypocreomycetidae</taxon>
        <taxon>Hypocreales</taxon>
        <taxon>Clavicipitaceae</taxon>
        <taxon>Pochonia</taxon>
    </lineage>
</organism>
<dbReference type="Proteomes" id="UP000078397">
    <property type="component" value="Unassembled WGS sequence"/>
</dbReference>
<dbReference type="KEGG" id="pchm:VFPPC_16835"/>
<reference evidence="1 2" key="1">
    <citation type="journal article" date="2016" name="PLoS Pathog.">
        <title>Biosynthesis of antibiotic leucinostatins in bio-control fungus Purpureocillium lilacinum and their inhibition on phytophthora revealed by genome mining.</title>
        <authorList>
            <person name="Wang G."/>
            <person name="Liu Z."/>
            <person name="Lin R."/>
            <person name="Li E."/>
            <person name="Mao Z."/>
            <person name="Ling J."/>
            <person name="Yang Y."/>
            <person name="Yin W.B."/>
            <person name="Xie B."/>
        </authorList>
    </citation>
    <scope>NUCLEOTIDE SEQUENCE [LARGE SCALE GENOMIC DNA]</scope>
    <source>
        <strain evidence="1">170</strain>
    </source>
</reference>
<protein>
    <submittedName>
        <fullName evidence="1">Uncharacterized protein</fullName>
    </submittedName>
</protein>
<gene>
    <name evidence="1" type="ORF">VFPPC_16835</name>
</gene>
<name>A0A179F265_METCM</name>
<evidence type="ECO:0000313" key="2">
    <source>
        <dbReference type="Proteomes" id="UP000078397"/>
    </source>
</evidence>
<evidence type="ECO:0000313" key="1">
    <source>
        <dbReference type="EMBL" id="OAQ59545.1"/>
    </source>
</evidence>
<dbReference type="GeneID" id="28858582"/>